<name>A0A445MW33_9BACT</name>
<dbReference type="AlphaFoldDB" id="A0A445MW33"/>
<evidence type="ECO:0000313" key="2">
    <source>
        <dbReference type="EMBL" id="SPD73592.1"/>
    </source>
</evidence>
<dbReference type="CDD" id="cd00063">
    <property type="entry name" value="FN3"/>
    <property type="match status" value="1"/>
</dbReference>
<reference evidence="2" key="1">
    <citation type="submission" date="2018-01" db="EMBL/GenBank/DDBJ databases">
        <authorList>
            <person name="Regsiter A."/>
            <person name="William W."/>
        </authorList>
    </citation>
    <scope>NUCLEOTIDE SEQUENCE</scope>
    <source>
        <strain evidence="2">TRIP AH-1</strain>
    </source>
</reference>
<dbReference type="InterPro" id="IPR013783">
    <property type="entry name" value="Ig-like_fold"/>
</dbReference>
<feature type="domain" description="Bacterial repeat" evidence="1">
    <location>
        <begin position="190"/>
        <end position="257"/>
    </location>
</feature>
<feature type="domain" description="Bacterial repeat" evidence="1">
    <location>
        <begin position="262"/>
        <end position="328"/>
    </location>
</feature>
<accession>A0A445MW33</accession>
<dbReference type="InterPro" id="IPR036116">
    <property type="entry name" value="FN3_sf"/>
</dbReference>
<gene>
    <name evidence="2" type="ORF">PITCH_A1900008</name>
</gene>
<dbReference type="InterPro" id="IPR044060">
    <property type="entry name" value="Bacterial_rp_domain"/>
</dbReference>
<feature type="domain" description="Bacterial repeat" evidence="1">
    <location>
        <begin position="334"/>
        <end position="402"/>
    </location>
</feature>
<sequence>MSQTKNKIASILVVILFSVAVPFFFPARCLAIDVTLSWNASSGATGYKIYYDGKYSSSGPPYNGTDALDGLSPIDVGNVTQFTLHGLSESGYRFSLTAYNEHGESGYSPQVILSPSQYTLSVRSTGSGAVSPAGGTYTKGASVELRATPASGWVFSGWSGDLNSSTNPATILMDRNKSVTATFTQLTTQYTLSVSVAGQGSVSPAGGNYSNGASVQLRATPASGWVFSGWSGDMSGATNPATVVMDRNKSVTATFTQLANQYTLSVRIAGQGSVSPAGGNYSKGVSVQLMATPASGWVFGGWIGDLNSSTNPATIVINANKTVTAVFMQLQTNYSLRVGITGQGSVRPSGGNYSKGASVQLTATPASGWEFSGWSGDIGGSSNPATIIITSDRYVMAAFRQASPLINVFSATPDSIGRGESATLVWDAVRGVSASIDNGVGAVDPVQGSKEVTPVSTTTYMLTVINAAGSDTKTATVKVGSKIVDVIPHDGAGIQDKLRVSNNTSFAVRIIDSEGIKISDPASIKFSIDDGKSAYKRDLGDKDLVTVTKILDEDDYHVTDLWVAYHRAAETELGNYPFNSVINIEVEIRGNNGQTILTGYEFKTESKRRHNRAKILYFKTRLLPPTDIKIIDVKYNASGLQVVAGRTKGASIIYDSSGPITPVFGPSRELPRLKVEGIKAVGLPINVQPPTTFSTPATLLIPCRRYADVSNLVVFLFNGREWIPACDTQGNVLPGGEGWMVPGSRVNHNDGNPSTIEIKVYHTAGAQAGSATSSGSSY</sequence>
<dbReference type="Pfam" id="PF18998">
    <property type="entry name" value="Flg_new_2"/>
    <property type="match status" value="4"/>
</dbReference>
<dbReference type="Gene3D" id="2.60.40.10">
    <property type="entry name" value="Immunoglobulins"/>
    <property type="match status" value="1"/>
</dbReference>
<evidence type="ECO:0000259" key="1">
    <source>
        <dbReference type="Pfam" id="PF18998"/>
    </source>
</evidence>
<proteinExistence type="predicted"/>
<dbReference type="SUPFAM" id="SSF49265">
    <property type="entry name" value="Fibronectin type III"/>
    <property type="match status" value="1"/>
</dbReference>
<dbReference type="EMBL" id="OJIN01000102">
    <property type="protein sequence ID" value="SPD73592.1"/>
    <property type="molecule type" value="Genomic_DNA"/>
</dbReference>
<protein>
    <recommendedName>
        <fullName evidence="1">Bacterial repeat domain-containing protein</fullName>
    </recommendedName>
</protein>
<feature type="domain" description="Bacterial repeat" evidence="1">
    <location>
        <begin position="118"/>
        <end position="185"/>
    </location>
</feature>
<dbReference type="InterPro" id="IPR003961">
    <property type="entry name" value="FN3_dom"/>
</dbReference>
<organism evidence="2">
    <name type="scientific">uncultured Desulfobacterium sp</name>
    <dbReference type="NCBI Taxonomy" id="201089"/>
    <lineage>
        <taxon>Bacteria</taxon>
        <taxon>Pseudomonadati</taxon>
        <taxon>Thermodesulfobacteriota</taxon>
        <taxon>Desulfobacteria</taxon>
        <taxon>Desulfobacterales</taxon>
        <taxon>Desulfobacteriaceae</taxon>
        <taxon>Desulfobacterium</taxon>
        <taxon>environmental samples</taxon>
    </lineage>
</organism>